<dbReference type="InterPro" id="IPR004307">
    <property type="entry name" value="TspO_MBR"/>
</dbReference>
<name>A0A1A7BGU0_9SPHN</name>
<evidence type="ECO:0000313" key="8">
    <source>
        <dbReference type="Proteomes" id="UP000092484"/>
    </source>
</evidence>
<dbReference type="CDD" id="cd15904">
    <property type="entry name" value="TSPO_MBR"/>
    <property type="match status" value="1"/>
</dbReference>
<dbReference type="PATRIC" id="fig|1300349.4.peg.2382"/>
<evidence type="ECO:0000256" key="5">
    <source>
        <dbReference type="ARBA" id="ARBA00023136"/>
    </source>
</evidence>
<dbReference type="FunFam" id="1.20.1260.100:FF:000001">
    <property type="entry name" value="translocator protein 2"/>
    <property type="match status" value="1"/>
</dbReference>
<reference evidence="7 8" key="1">
    <citation type="submission" date="2016-06" db="EMBL/GenBank/DDBJ databases">
        <title>Genome sequence of Porphyrobacter dokdonensis DSW-74.</title>
        <authorList>
            <person name="Kim J.F."/>
            <person name="Song J.Y."/>
        </authorList>
    </citation>
    <scope>NUCLEOTIDE SEQUENCE [LARGE SCALE GENOMIC DNA]</scope>
    <source>
        <strain evidence="7 8">DSW-74</strain>
    </source>
</reference>
<proteinExistence type="inferred from homology"/>
<dbReference type="GO" id="GO:0033013">
    <property type="term" value="P:tetrapyrrole metabolic process"/>
    <property type="evidence" value="ECO:0007669"/>
    <property type="project" value="UniProtKB-ARBA"/>
</dbReference>
<evidence type="ECO:0000256" key="6">
    <source>
        <dbReference type="SAM" id="Phobius"/>
    </source>
</evidence>
<evidence type="ECO:0000256" key="2">
    <source>
        <dbReference type="ARBA" id="ARBA00007524"/>
    </source>
</evidence>
<keyword evidence="3 6" id="KW-0812">Transmembrane</keyword>
<dbReference type="STRING" id="1300349.I603_2392"/>
<dbReference type="PIRSF" id="PIRSF005859">
    <property type="entry name" value="PBR"/>
    <property type="match status" value="1"/>
</dbReference>
<dbReference type="Pfam" id="PF03073">
    <property type="entry name" value="TspO_MBR"/>
    <property type="match status" value="1"/>
</dbReference>
<feature type="transmembrane region" description="Helical" evidence="6">
    <location>
        <begin position="105"/>
        <end position="124"/>
    </location>
</feature>
<feature type="transmembrane region" description="Helical" evidence="6">
    <location>
        <begin position="79"/>
        <end position="99"/>
    </location>
</feature>
<evidence type="ECO:0000256" key="4">
    <source>
        <dbReference type="ARBA" id="ARBA00022989"/>
    </source>
</evidence>
<dbReference type="EMBL" id="LZYB01000006">
    <property type="protein sequence ID" value="OBV10430.1"/>
    <property type="molecule type" value="Genomic_DNA"/>
</dbReference>
<dbReference type="Gene3D" id="1.20.1260.100">
    <property type="entry name" value="TspO/MBR protein"/>
    <property type="match status" value="1"/>
</dbReference>
<comment type="subcellular location">
    <subcellularLocation>
        <location evidence="1">Membrane</location>
        <topology evidence="1">Multi-pass membrane protein</topology>
    </subcellularLocation>
</comment>
<protein>
    <submittedName>
        <fullName evidence="7">Tryptophan-rich sensory protein</fullName>
    </submittedName>
</protein>
<sequence>MNRMMILPVSVATVAALCVAALGATITDLGPWYQTLEKPAWNPPDVVFPIGWTVIYACITISGITAWRQAPTAASSEWVIGLFALNGFLNITWSLIFFRMQRPDWAFMELTLLWLSIILLMIYCGRFSRSAAALLVPYLAWVTFAGALNWAVVDLNAPFG</sequence>
<evidence type="ECO:0000313" key="7">
    <source>
        <dbReference type="EMBL" id="OBV10430.1"/>
    </source>
</evidence>
<feature type="transmembrane region" description="Helical" evidence="6">
    <location>
        <begin position="47"/>
        <end position="67"/>
    </location>
</feature>
<dbReference type="PANTHER" id="PTHR10057">
    <property type="entry name" value="PERIPHERAL-TYPE BENZODIAZEPINE RECEPTOR"/>
    <property type="match status" value="1"/>
</dbReference>
<keyword evidence="8" id="KW-1185">Reference proteome</keyword>
<dbReference type="GO" id="GO:0016020">
    <property type="term" value="C:membrane"/>
    <property type="evidence" value="ECO:0007669"/>
    <property type="project" value="UniProtKB-SubCell"/>
</dbReference>
<accession>A0A1A7BGU0</accession>
<comment type="similarity">
    <text evidence="2">Belongs to the TspO/BZRP family.</text>
</comment>
<evidence type="ECO:0000256" key="3">
    <source>
        <dbReference type="ARBA" id="ARBA00022692"/>
    </source>
</evidence>
<organism evidence="7 8">
    <name type="scientific">Erythrobacter dokdonensis DSW-74</name>
    <dbReference type="NCBI Taxonomy" id="1300349"/>
    <lineage>
        <taxon>Bacteria</taxon>
        <taxon>Pseudomonadati</taxon>
        <taxon>Pseudomonadota</taxon>
        <taxon>Alphaproteobacteria</taxon>
        <taxon>Sphingomonadales</taxon>
        <taxon>Erythrobacteraceae</taxon>
        <taxon>Erythrobacter/Porphyrobacter group</taxon>
        <taxon>Erythrobacter</taxon>
    </lineage>
</organism>
<keyword evidence="4 6" id="KW-1133">Transmembrane helix</keyword>
<gene>
    <name evidence="7" type="ORF">I603_2392</name>
</gene>
<dbReference type="Proteomes" id="UP000092484">
    <property type="component" value="Unassembled WGS sequence"/>
</dbReference>
<dbReference type="InterPro" id="IPR038330">
    <property type="entry name" value="TspO/MBR-related_sf"/>
</dbReference>
<dbReference type="RefSeq" id="WP_068865299.1">
    <property type="nucleotide sequence ID" value="NZ_LZYB01000006.1"/>
</dbReference>
<dbReference type="PANTHER" id="PTHR10057:SF0">
    <property type="entry name" value="TRANSLOCATOR PROTEIN"/>
    <property type="match status" value="1"/>
</dbReference>
<comment type="caution">
    <text evidence="7">The sequence shown here is derived from an EMBL/GenBank/DDBJ whole genome shotgun (WGS) entry which is preliminary data.</text>
</comment>
<evidence type="ECO:0000256" key="1">
    <source>
        <dbReference type="ARBA" id="ARBA00004141"/>
    </source>
</evidence>
<feature type="transmembrane region" description="Helical" evidence="6">
    <location>
        <begin position="131"/>
        <end position="152"/>
    </location>
</feature>
<dbReference type="AlphaFoldDB" id="A0A1A7BGU0"/>
<keyword evidence="5 6" id="KW-0472">Membrane</keyword>